<feature type="domain" description="EamA" evidence="7">
    <location>
        <begin position="22"/>
        <end position="145"/>
    </location>
</feature>
<name>A0A4V1A2L1_9BURK</name>
<dbReference type="Proteomes" id="UP000292939">
    <property type="component" value="Chromosome"/>
</dbReference>
<evidence type="ECO:0000256" key="2">
    <source>
        <dbReference type="ARBA" id="ARBA00007362"/>
    </source>
</evidence>
<protein>
    <submittedName>
        <fullName evidence="8">DMT family transporter</fullName>
    </submittedName>
</protein>
<feature type="transmembrane region" description="Helical" evidence="6">
    <location>
        <begin position="195"/>
        <end position="215"/>
    </location>
</feature>
<dbReference type="InterPro" id="IPR000620">
    <property type="entry name" value="EamA_dom"/>
</dbReference>
<accession>A0A4V1A2L1</accession>
<dbReference type="AlphaFoldDB" id="A0A4V1A2L1"/>
<keyword evidence="5 6" id="KW-0472">Membrane</keyword>
<dbReference type="GO" id="GO:0016020">
    <property type="term" value="C:membrane"/>
    <property type="evidence" value="ECO:0007669"/>
    <property type="project" value="UniProtKB-SubCell"/>
</dbReference>
<dbReference type="KEGG" id="hgr:DW355_07230"/>
<keyword evidence="4 6" id="KW-1133">Transmembrane helix</keyword>
<evidence type="ECO:0000259" key="7">
    <source>
        <dbReference type="Pfam" id="PF00892"/>
    </source>
</evidence>
<evidence type="ECO:0000313" key="8">
    <source>
        <dbReference type="EMBL" id="QBK06429.1"/>
    </source>
</evidence>
<gene>
    <name evidence="8" type="ORF">DW355_07230</name>
</gene>
<dbReference type="EMBL" id="CP031395">
    <property type="protein sequence ID" value="QBK06429.1"/>
    <property type="molecule type" value="Genomic_DNA"/>
</dbReference>
<reference evidence="8 9" key="1">
    <citation type="submission" date="2018-07" db="EMBL/GenBank/DDBJ databases">
        <title>Exploring interactions and the metabolic potential of the ultra-small soil bacteria Hylemonella gracilis.</title>
        <authorList>
            <person name="Tyc O."/>
            <person name="Kulkarni P."/>
            <person name="Gawehns F."/>
            <person name="Hundscheid M."/>
            <person name="Zweers H."/>
            <person name="Garbeva P."/>
        </authorList>
    </citation>
    <scope>NUCLEOTIDE SEQUENCE [LARGE SCALE GENOMIC DNA]</scope>
    <source>
        <strain evidence="8 9">NS1</strain>
    </source>
</reference>
<evidence type="ECO:0000256" key="1">
    <source>
        <dbReference type="ARBA" id="ARBA00004141"/>
    </source>
</evidence>
<organism evidence="8 9">
    <name type="scientific">Hylemonella gracilis</name>
    <dbReference type="NCBI Taxonomy" id="80880"/>
    <lineage>
        <taxon>Bacteria</taxon>
        <taxon>Pseudomonadati</taxon>
        <taxon>Pseudomonadota</taxon>
        <taxon>Betaproteobacteria</taxon>
        <taxon>Burkholderiales</taxon>
        <taxon>Comamonadaceae</taxon>
        <taxon>Hylemonella</taxon>
    </lineage>
</organism>
<dbReference type="OrthoDB" id="9784288at2"/>
<keyword evidence="3 6" id="KW-0812">Transmembrane</keyword>
<evidence type="ECO:0000313" key="9">
    <source>
        <dbReference type="Proteomes" id="UP000292939"/>
    </source>
</evidence>
<dbReference type="PANTHER" id="PTHR32322:SF2">
    <property type="entry name" value="EAMA DOMAIN-CONTAINING PROTEIN"/>
    <property type="match status" value="1"/>
</dbReference>
<comment type="subcellular location">
    <subcellularLocation>
        <location evidence="1">Membrane</location>
        <topology evidence="1">Multi-pass membrane protein</topology>
    </subcellularLocation>
</comment>
<dbReference type="Pfam" id="PF00892">
    <property type="entry name" value="EamA"/>
    <property type="match status" value="2"/>
</dbReference>
<dbReference type="InterPro" id="IPR050638">
    <property type="entry name" value="AA-Vitamin_Transporters"/>
</dbReference>
<evidence type="ECO:0000256" key="6">
    <source>
        <dbReference type="SAM" id="Phobius"/>
    </source>
</evidence>
<proteinExistence type="inferred from homology"/>
<feature type="domain" description="EamA" evidence="7">
    <location>
        <begin position="163"/>
        <end position="301"/>
    </location>
</feature>
<evidence type="ECO:0000256" key="5">
    <source>
        <dbReference type="ARBA" id="ARBA00023136"/>
    </source>
</evidence>
<dbReference type="PANTHER" id="PTHR32322">
    <property type="entry name" value="INNER MEMBRANE TRANSPORTER"/>
    <property type="match status" value="1"/>
</dbReference>
<sequence>MPAPASASAAPPVASSATPWEGYGFGLLGVLIFSLTLPMTRMVVAEWPPLLVGLGRALVAALPAAVLLAVNCSRLPRREEWPGVLGAALGIVIGWPLLSTLALQSVSASHGAVFNGLLPLSTALFATWRSGEKPARAFWAWAAVGAVLVTGFGLLQGQGALQAGDAWLLLAVVAGGLGYAEGARAARTLGGGRTICWALVVSAPLIAVPVAWMLGDAAEAARASGIVTSHRALLAFAWLSFGSMFLGFFAWYRGLAVGGIARVGQVQLLQPFLTVLACALLFGEPVSTETWGFAVAVIGVIVGGRRALRGASAQPIPQAKS</sequence>
<evidence type="ECO:0000256" key="3">
    <source>
        <dbReference type="ARBA" id="ARBA00022692"/>
    </source>
</evidence>
<feature type="transmembrane region" description="Helical" evidence="6">
    <location>
        <begin position="138"/>
        <end position="155"/>
    </location>
</feature>
<feature type="transmembrane region" description="Helical" evidence="6">
    <location>
        <begin position="108"/>
        <end position="126"/>
    </location>
</feature>
<feature type="transmembrane region" description="Helical" evidence="6">
    <location>
        <begin position="50"/>
        <end position="70"/>
    </location>
</feature>
<dbReference type="RefSeq" id="WP_131282433.1">
    <property type="nucleotide sequence ID" value="NZ_CP031395.1"/>
</dbReference>
<dbReference type="SUPFAM" id="SSF103481">
    <property type="entry name" value="Multidrug resistance efflux transporter EmrE"/>
    <property type="match status" value="2"/>
</dbReference>
<feature type="transmembrane region" description="Helical" evidence="6">
    <location>
        <begin position="167"/>
        <end position="183"/>
    </location>
</feature>
<comment type="similarity">
    <text evidence="2">Belongs to the EamA transporter family.</text>
</comment>
<dbReference type="InterPro" id="IPR037185">
    <property type="entry name" value="EmrE-like"/>
</dbReference>
<evidence type="ECO:0000256" key="4">
    <source>
        <dbReference type="ARBA" id="ARBA00022989"/>
    </source>
</evidence>
<feature type="transmembrane region" description="Helical" evidence="6">
    <location>
        <begin position="235"/>
        <end position="254"/>
    </location>
</feature>
<feature type="transmembrane region" description="Helical" evidence="6">
    <location>
        <begin position="82"/>
        <end position="102"/>
    </location>
</feature>